<dbReference type="Pfam" id="PF23140">
    <property type="entry name" value="Gp80"/>
    <property type="match status" value="1"/>
</dbReference>
<proteinExistence type="predicted"/>
<accession>A0A1V0EDJ4</accession>
<dbReference type="InterPro" id="IPR056908">
    <property type="entry name" value="Gp80-like"/>
</dbReference>
<sequence>MANQSYKLHDVIIAYVKASNPELGLLTAAPNPDGTGVVEPNSVFGYGRQPIAFGTTVRMTGVDAGKSSISNTVPIVFGPTVTDGWPTVTHWGVFDENGDLLDYGPLPATRTLPVGDSISFGVGAVQLRYA</sequence>
<protein>
    <submittedName>
        <fullName evidence="1">Uncharacterized protein</fullName>
    </submittedName>
</protein>
<reference evidence="2" key="1">
    <citation type="journal article" date="2017" name="Curr. Microbiol.">
        <title>Genomic Diversity of Type B3 Bacteriophages of Caulobacter crescentus.</title>
        <authorList>
            <person name="Ash K.T."/>
            <person name="Drake K.M."/>
            <person name="Gibbs W.S."/>
            <person name="Ely B."/>
        </authorList>
    </citation>
    <scope>NUCLEOTIDE SEQUENCE [LARGE SCALE GENOMIC DNA]</scope>
</reference>
<evidence type="ECO:0000313" key="1">
    <source>
        <dbReference type="EMBL" id="ARB14992.1"/>
    </source>
</evidence>
<dbReference type="Proteomes" id="UP000222485">
    <property type="component" value="Genome"/>
</dbReference>
<name>A0A1V0EDJ4_9CAUD</name>
<organism evidence="1 2">
    <name type="scientific">Caulobacter phage Ccr32</name>
    <dbReference type="NCBI Taxonomy" id="1959738"/>
    <lineage>
        <taxon>Viruses</taxon>
        <taxon>Duplodnaviria</taxon>
        <taxon>Heunggongvirae</taxon>
        <taxon>Uroviricota</taxon>
        <taxon>Caudoviricetes</taxon>
        <taxon>Jeanschmidtviridae</taxon>
        <taxon>Shapirovirus</taxon>
        <taxon>Shapirovirus cbk</taxon>
    </lineage>
</organism>
<gene>
    <name evidence="1" type="ORF">Ccr32_gp073</name>
</gene>
<dbReference type="EMBL" id="KY555146">
    <property type="protein sequence ID" value="ARB14992.1"/>
    <property type="molecule type" value="Genomic_DNA"/>
</dbReference>
<evidence type="ECO:0000313" key="2">
    <source>
        <dbReference type="Proteomes" id="UP000222485"/>
    </source>
</evidence>